<sequence length="144" mass="17107">MKSTTIISRVENGKLMNNRKKMQDAISLHEGKEVEIIIKRKYKRRSIQENSYYWGVVVNYWQQLIKEEWQEILTPNEVHEILKLHCNFKAQIIEATGEEIKVPQSTADLKTIEFEDYLERCRRKALEFFNAVIPLPNEQLTINL</sequence>
<keyword evidence="2" id="KW-1185">Reference proteome</keyword>
<dbReference type="Gene3D" id="1.10.3790.10">
    <property type="entry name" value="NinB"/>
    <property type="match status" value="1"/>
</dbReference>
<dbReference type="AlphaFoldDB" id="A0A7H1DT42"/>
<dbReference type="InterPro" id="IPR036619">
    <property type="entry name" value="NinB_sf"/>
</dbReference>
<evidence type="ECO:0000313" key="2">
    <source>
        <dbReference type="Proteomes" id="UP000516438"/>
    </source>
</evidence>
<dbReference type="Proteomes" id="UP000516438">
    <property type="component" value="Chromosome"/>
</dbReference>
<organism evidence="1 2">
    <name type="scientific">Chryseobacterium manosquense</name>
    <dbReference type="NCBI Taxonomy" id="2754694"/>
    <lineage>
        <taxon>Bacteria</taxon>
        <taxon>Pseudomonadati</taxon>
        <taxon>Bacteroidota</taxon>
        <taxon>Flavobacteriia</taxon>
        <taxon>Flavobacteriales</taxon>
        <taxon>Weeksellaceae</taxon>
        <taxon>Chryseobacterium group</taxon>
        <taxon>Chryseobacterium</taxon>
    </lineage>
</organism>
<protein>
    <submittedName>
        <fullName evidence="1">Uncharacterized protein</fullName>
    </submittedName>
</protein>
<dbReference type="RefSeq" id="WP_188320275.1">
    <property type="nucleotide sequence ID" value="NZ_CP060203.1"/>
</dbReference>
<name>A0A7H1DT42_9FLAO</name>
<gene>
    <name evidence="1" type="ORF">H0S70_06975</name>
</gene>
<accession>A0A7H1DT42</accession>
<dbReference type="EMBL" id="CP060203">
    <property type="protein sequence ID" value="QNS40150.1"/>
    <property type="molecule type" value="Genomic_DNA"/>
</dbReference>
<reference evidence="1 2" key="1">
    <citation type="submission" date="2020-07" db="EMBL/GenBank/DDBJ databases">
        <title>Complete genome and description of Chryseobacterium manosquense strain Marseille-Q2069 sp. nov.</title>
        <authorList>
            <person name="Boxberger M."/>
        </authorList>
    </citation>
    <scope>NUCLEOTIDE SEQUENCE [LARGE SCALE GENOMIC DNA]</scope>
    <source>
        <strain evidence="1 2">Marseille-Q2069</strain>
    </source>
</reference>
<proteinExistence type="predicted"/>
<evidence type="ECO:0000313" key="1">
    <source>
        <dbReference type="EMBL" id="QNS40150.1"/>
    </source>
</evidence>
<dbReference type="KEGG" id="cmaq:H0S70_06975"/>